<dbReference type="PROSITE" id="PS00018">
    <property type="entry name" value="EF_HAND_1"/>
    <property type="match status" value="1"/>
</dbReference>
<dbReference type="CDD" id="cd07473">
    <property type="entry name" value="Peptidases_S8_Subtilisin_like"/>
    <property type="match status" value="1"/>
</dbReference>
<dbReference type="InterPro" id="IPR013517">
    <property type="entry name" value="FG-GAP"/>
</dbReference>
<keyword evidence="4 7" id="KW-0378">Hydrolase</keyword>
<gene>
    <name evidence="9" type="ORF">COU32_03765</name>
</gene>
<dbReference type="SUPFAM" id="SSF52743">
    <property type="entry name" value="Subtilisin-like"/>
    <property type="match status" value="1"/>
</dbReference>
<dbReference type="Pfam" id="PF00082">
    <property type="entry name" value="Peptidase_S8"/>
    <property type="match status" value="1"/>
</dbReference>
<dbReference type="Pfam" id="PF13517">
    <property type="entry name" value="FG-GAP_3"/>
    <property type="match status" value="1"/>
</dbReference>
<accession>A0A2H0TX82</accession>
<evidence type="ECO:0000256" key="3">
    <source>
        <dbReference type="ARBA" id="ARBA00022729"/>
    </source>
</evidence>
<dbReference type="InterPro" id="IPR022398">
    <property type="entry name" value="Peptidase_S8_His-AS"/>
</dbReference>
<dbReference type="SUPFAM" id="SSF69318">
    <property type="entry name" value="Integrin alpha N-terminal domain"/>
    <property type="match status" value="1"/>
</dbReference>
<comment type="similarity">
    <text evidence="1 7">Belongs to the peptidase S8 family.</text>
</comment>
<dbReference type="InterPro" id="IPR051048">
    <property type="entry name" value="Peptidase_S8/S53_subtilisin"/>
</dbReference>
<evidence type="ECO:0000256" key="2">
    <source>
        <dbReference type="ARBA" id="ARBA00022670"/>
    </source>
</evidence>
<feature type="active site" description="Charge relay system" evidence="6 7">
    <location>
        <position position="144"/>
    </location>
</feature>
<dbReference type="InterPro" id="IPR028994">
    <property type="entry name" value="Integrin_alpha_N"/>
</dbReference>
<dbReference type="InterPro" id="IPR015500">
    <property type="entry name" value="Peptidase_S8_subtilisin-rel"/>
</dbReference>
<feature type="active site" description="Charge relay system" evidence="6 7">
    <location>
        <position position="315"/>
    </location>
</feature>
<dbReference type="InterPro" id="IPR000209">
    <property type="entry name" value="Peptidase_S8/S53_dom"/>
</dbReference>
<feature type="domain" description="Peptidase S8/S53" evidence="8">
    <location>
        <begin position="53"/>
        <end position="355"/>
    </location>
</feature>
<dbReference type="GO" id="GO:0006508">
    <property type="term" value="P:proteolysis"/>
    <property type="evidence" value="ECO:0007669"/>
    <property type="project" value="UniProtKB-KW"/>
</dbReference>
<dbReference type="AlphaFoldDB" id="A0A2H0TX82"/>
<comment type="caution">
    <text evidence="9">The sequence shown here is derived from an EMBL/GenBank/DDBJ whole genome shotgun (WGS) entry which is preliminary data.</text>
</comment>
<dbReference type="PROSITE" id="PS00137">
    <property type="entry name" value="SUBTILASE_HIS"/>
    <property type="match status" value="1"/>
</dbReference>
<dbReference type="PANTHER" id="PTHR43399">
    <property type="entry name" value="SUBTILISIN-RELATED"/>
    <property type="match status" value="1"/>
</dbReference>
<keyword evidence="2 7" id="KW-0645">Protease</keyword>
<evidence type="ECO:0000256" key="7">
    <source>
        <dbReference type="PROSITE-ProRule" id="PRU01240"/>
    </source>
</evidence>
<evidence type="ECO:0000256" key="1">
    <source>
        <dbReference type="ARBA" id="ARBA00011073"/>
    </source>
</evidence>
<keyword evidence="5 7" id="KW-0720">Serine protease</keyword>
<dbReference type="GO" id="GO:0004252">
    <property type="term" value="F:serine-type endopeptidase activity"/>
    <property type="evidence" value="ECO:0007669"/>
    <property type="project" value="UniProtKB-UniRule"/>
</dbReference>
<dbReference type="PROSITE" id="PS00138">
    <property type="entry name" value="SUBTILASE_SER"/>
    <property type="match status" value="1"/>
</dbReference>
<dbReference type="InterPro" id="IPR034204">
    <property type="entry name" value="PfSUB1-like_cat_dom"/>
</dbReference>
<dbReference type="PRINTS" id="PR00723">
    <property type="entry name" value="SUBTILISIN"/>
</dbReference>
<evidence type="ECO:0000313" key="9">
    <source>
        <dbReference type="EMBL" id="PIR76136.1"/>
    </source>
</evidence>
<organism evidence="9 10">
    <name type="scientific">Candidatus Magasanikbacteria bacterium CG10_big_fil_rev_8_21_14_0_10_42_10</name>
    <dbReference type="NCBI Taxonomy" id="1974649"/>
    <lineage>
        <taxon>Bacteria</taxon>
        <taxon>Candidatus Magasanikiibacteriota</taxon>
    </lineage>
</organism>
<proteinExistence type="inferred from homology"/>
<dbReference type="PANTHER" id="PTHR43399:SF4">
    <property type="entry name" value="CELL WALL-ASSOCIATED PROTEASE"/>
    <property type="match status" value="1"/>
</dbReference>
<dbReference type="Gene3D" id="3.40.50.200">
    <property type="entry name" value="Peptidase S8/S53 domain"/>
    <property type="match status" value="1"/>
</dbReference>
<sequence length="661" mass="72331">MRFSLHILILPIVVVSLAFIPVRAKAVNDLLAKQWAYNDTGVYTAWTETQGSRDVIVAVIDNGFDMLHPDIQANAWKNTDEIADNGIDDDHNGYIDDVWGWSFIPEDLNKDGFLDAQELLGTNNPRPRPEGLTAAEKQEGIIHHGTVVAGLIGAVGNNGKGISGVAQQVRLMNIRVVDESGSGTFIMLDEAIRYAVDNGADVINMSLVGPTSEDLRSAIEYAYEKGVVIVAAAGNSRQDLNQSPLYPLCEDAGLSEQHILGVSSINEAHQISPFSNYGSSCIDITAPGDGVTSTVRFSPTNGLHDQYIGGWHGTSFAAPLVSGTAALIKVIEPSWGPKEIYTAILSTVQHTSGQDESVYEELFGKGLLQVDKAVAYARERVTSKKGFQDVLVVSPLKGMSEDSKQFLSSFDYTDILTGVDDIASYMVDGHLQYVTAVKKNNTERTITTYSDTWKPVTSFSISARGPVHLAVYDHDLFVAPAYADTVLFQRYSLDGLLLSEFHIKTKHQGVALTISEGGTLYTYAAEPGLVVNTFEVPYDQSSSQFSVSSMIHVGSIISADIDGDQKEEIVVGGAIGERPIISYYENDGILKRTYTVYGAYTDGFSLKAVDYDSDGKDDILTIPYHNTEVVRVWTNKSKKIDEWHTFSGYQIFDQRATVRFY</sequence>
<protein>
    <recommendedName>
        <fullName evidence="8">Peptidase S8/S53 domain-containing protein</fullName>
    </recommendedName>
</protein>
<dbReference type="Proteomes" id="UP000231530">
    <property type="component" value="Unassembled WGS sequence"/>
</dbReference>
<evidence type="ECO:0000256" key="6">
    <source>
        <dbReference type="PIRSR" id="PIRSR615500-1"/>
    </source>
</evidence>
<keyword evidence="3" id="KW-0732">Signal</keyword>
<evidence type="ECO:0000256" key="5">
    <source>
        <dbReference type="ARBA" id="ARBA00022825"/>
    </source>
</evidence>
<dbReference type="InterPro" id="IPR018247">
    <property type="entry name" value="EF_Hand_1_Ca_BS"/>
</dbReference>
<dbReference type="EMBL" id="PFBY01000040">
    <property type="protein sequence ID" value="PIR76136.1"/>
    <property type="molecule type" value="Genomic_DNA"/>
</dbReference>
<evidence type="ECO:0000256" key="4">
    <source>
        <dbReference type="ARBA" id="ARBA00022801"/>
    </source>
</evidence>
<name>A0A2H0TX82_9BACT</name>
<evidence type="ECO:0000313" key="10">
    <source>
        <dbReference type="Proteomes" id="UP000231530"/>
    </source>
</evidence>
<dbReference type="InterPro" id="IPR036852">
    <property type="entry name" value="Peptidase_S8/S53_dom_sf"/>
</dbReference>
<dbReference type="PROSITE" id="PS51892">
    <property type="entry name" value="SUBTILASE"/>
    <property type="match status" value="1"/>
</dbReference>
<dbReference type="InterPro" id="IPR023828">
    <property type="entry name" value="Peptidase_S8_Ser-AS"/>
</dbReference>
<reference evidence="10" key="1">
    <citation type="submission" date="2017-09" db="EMBL/GenBank/DDBJ databases">
        <title>Depth-based differentiation of microbial function through sediment-hosted aquifers and enrichment of novel symbionts in the deep terrestrial subsurface.</title>
        <authorList>
            <person name="Probst A.J."/>
            <person name="Ladd B."/>
            <person name="Jarett J.K."/>
            <person name="Geller-Mcgrath D.E."/>
            <person name="Sieber C.M.K."/>
            <person name="Emerson J.B."/>
            <person name="Anantharaman K."/>
            <person name="Thomas B.C."/>
            <person name="Malmstrom R."/>
            <person name="Stieglmeier M."/>
            <person name="Klingl A."/>
            <person name="Woyke T."/>
            <person name="Ryan C.M."/>
            <person name="Banfield J.F."/>
        </authorList>
    </citation>
    <scope>NUCLEOTIDE SEQUENCE [LARGE SCALE GENOMIC DNA]</scope>
</reference>
<evidence type="ECO:0000259" key="8">
    <source>
        <dbReference type="Pfam" id="PF00082"/>
    </source>
</evidence>
<feature type="active site" description="Charge relay system" evidence="6 7">
    <location>
        <position position="61"/>
    </location>
</feature>